<evidence type="ECO:0008006" key="3">
    <source>
        <dbReference type="Google" id="ProtNLM"/>
    </source>
</evidence>
<keyword evidence="1" id="KW-1185">Reference proteome</keyword>
<protein>
    <recommendedName>
        <fullName evidence="3">Reverse transcriptase domain-containing protein</fullName>
    </recommendedName>
</protein>
<evidence type="ECO:0000313" key="1">
    <source>
        <dbReference type="Proteomes" id="UP000813463"/>
    </source>
</evidence>
<sequence length="248" mass="28909">MVVQDLVKHHGRKGIKPSCLMKIDLQKSYDTVDWHFLQEMLEYLDFPKHFVDIVMQCVTTPMFSLMLNGSMHGFFKSQRVREITNLSICFYKLSSFFSNSAGLKENQQNFSVYCHGMQEGDIQRLVDVSGFSRSLLPFYLGVLIYSKKIYVAQCGHLVNKMITKIKAQIYVLPRSVLQDIVKICRGFLWSRQAFSHNPSNIAWEKICSDKQTGGLGFRDMLMWNTAFMEKYVWALVTKQDNVWIRWVT</sequence>
<gene>
    <name evidence="2" type="primary">LOC130467525</name>
</gene>
<name>A0ABM3R8T6_SPIOL</name>
<dbReference type="PANTHER" id="PTHR33116:SF84">
    <property type="entry name" value="RNA-DIRECTED DNA POLYMERASE"/>
    <property type="match status" value="1"/>
</dbReference>
<reference evidence="1" key="1">
    <citation type="journal article" date="2021" name="Nat. Commun.">
        <title>Genomic analyses provide insights into spinach domestication and the genetic basis of agronomic traits.</title>
        <authorList>
            <person name="Cai X."/>
            <person name="Sun X."/>
            <person name="Xu C."/>
            <person name="Sun H."/>
            <person name="Wang X."/>
            <person name="Ge C."/>
            <person name="Zhang Z."/>
            <person name="Wang Q."/>
            <person name="Fei Z."/>
            <person name="Jiao C."/>
            <person name="Wang Q."/>
        </authorList>
    </citation>
    <scope>NUCLEOTIDE SEQUENCE [LARGE SCALE GENOMIC DNA]</scope>
    <source>
        <strain evidence="1">cv. Varoflay</strain>
    </source>
</reference>
<dbReference type="PANTHER" id="PTHR33116">
    <property type="entry name" value="REVERSE TRANSCRIPTASE ZINC-BINDING DOMAIN-CONTAINING PROTEIN-RELATED-RELATED"/>
    <property type="match status" value="1"/>
</dbReference>
<proteinExistence type="predicted"/>
<evidence type="ECO:0000313" key="2">
    <source>
        <dbReference type="RefSeq" id="XP_056692030.1"/>
    </source>
</evidence>
<dbReference type="GeneID" id="130467525"/>
<dbReference type="RefSeq" id="XP_056692030.1">
    <property type="nucleotide sequence ID" value="XM_056836052.1"/>
</dbReference>
<organism evidence="1 2">
    <name type="scientific">Spinacia oleracea</name>
    <name type="common">Spinach</name>
    <dbReference type="NCBI Taxonomy" id="3562"/>
    <lineage>
        <taxon>Eukaryota</taxon>
        <taxon>Viridiplantae</taxon>
        <taxon>Streptophyta</taxon>
        <taxon>Embryophyta</taxon>
        <taxon>Tracheophyta</taxon>
        <taxon>Spermatophyta</taxon>
        <taxon>Magnoliopsida</taxon>
        <taxon>eudicotyledons</taxon>
        <taxon>Gunneridae</taxon>
        <taxon>Pentapetalae</taxon>
        <taxon>Caryophyllales</taxon>
        <taxon>Chenopodiaceae</taxon>
        <taxon>Chenopodioideae</taxon>
        <taxon>Anserineae</taxon>
        <taxon>Spinacia</taxon>
    </lineage>
</organism>
<accession>A0ABM3R8T6</accession>
<dbReference type="Proteomes" id="UP000813463">
    <property type="component" value="Chromosome 2"/>
</dbReference>
<reference evidence="2" key="2">
    <citation type="submission" date="2025-08" db="UniProtKB">
        <authorList>
            <consortium name="RefSeq"/>
        </authorList>
    </citation>
    <scope>IDENTIFICATION</scope>
    <source>
        <tissue evidence="2">Leaf</tissue>
    </source>
</reference>